<sequence>MGGSNYTPRINQFWSFSLFSGSRETFTRQSFYLFGGGSKLVDKHYEFESKELAFKKPSKEVKLTKANEIENPEIRDLQTSAINLSSQEKIGSAQEGVTISNIYTEADTENSAIQLDVESQAEVKKFTERSRSWISNYLSAKAKVDAWTRAKKGKTRRNRRSVSSSSVTALTQGERTAIWELYKLFEELEKAREKLVPKFQQIAKTESTFSTLKNDRPQQSNVETKLKAINWTNQREIKYENPRPRQRLGRAATPQISWTDWKEWTHNPYSLFLENQQDYNSLISKIQQIKSNLQVQQRRGFFTSGARSYVYPPSSVREEQRKLEEAKSDFSANVAFKLLDWMGQSLQLAQ</sequence>
<name>G8C3J9_9MOLU</name>
<reference evidence="1" key="1">
    <citation type="submission" date="2011-11" db="EMBL/GenBank/DDBJ databases">
        <title>Complete genome sequence of Candidatus Mycoplasma haemominutum.</title>
        <authorList>
            <person name="Barker E.N."/>
            <person name="Darby A.C."/>
            <person name="Helps C.R."/>
            <person name="Peters I.R."/>
            <person name="Hughes M.A."/>
            <person name="Radford A.D."/>
            <person name="Novacco M."/>
            <person name="Boretti F."/>
            <person name="Hofmann-Lehmann R."/>
            <person name="Tasker S."/>
        </authorList>
    </citation>
    <scope>NUCLEOTIDE SEQUENCE</scope>
    <source>
        <strain evidence="1">Birmingham 1</strain>
    </source>
</reference>
<organism evidence="1">
    <name type="scientific">Candidatus Mycoplasma haematominutum 'Birmingham 1'</name>
    <dbReference type="NCBI Taxonomy" id="1116213"/>
    <lineage>
        <taxon>Bacteria</taxon>
        <taxon>Bacillati</taxon>
        <taxon>Mycoplasmatota</taxon>
        <taxon>Mollicutes</taxon>
        <taxon>Mycoplasmataceae</taxon>
        <taxon>Mycoplasma</taxon>
    </lineage>
</organism>
<dbReference type="HOGENOM" id="CLU_066822_0_0_14"/>
<evidence type="ECO:0000313" key="1">
    <source>
        <dbReference type="EMBL" id="CCE66897.1"/>
    </source>
</evidence>
<dbReference type="KEGG" id="mhb:MHM_03790"/>
<dbReference type="EMBL" id="HE613254">
    <property type="protein sequence ID" value="CCE66897.1"/>
    <property type="molecule type" value="Genomic_DNA"/>
</dbReference>
<protein>
    <submittedName>
        <fullName evidence="1">Uncharacterized protein</fullName>
    </submittedName>
</protein>
<accession>G8C3J9</accession>
<proteinExistence type="predicted"/>
<gene>
    <name evidence="1" type="ORF">MHM_03790</name>
</gene>
<reference evidence="1" key="2">
    <citation type="submission" date="2011-11" db="EMBL/GenBank/DDBJ databases">
        <authorList>
            <person name="Barker E."/>
        </authorList>
    </citation>
    <scope>NUCLEOTIDE SEQUENCE</scope>
    <source>
        <strain evidence="1">Birmingham 1</strain>
    </source>
</reference>
<dbReference type="AlphaFoldDB" id="G8C3J9"/>
<dbReference type="PATRIC" id="fig|1116213.3.peg.406"/>